<protein>
    <submittedName>
        <fullName evidence="2">Uncharacterized protein</fullName>
    </submittedName>
</protein>
<feature type="transmembrane region" description="Helical" evidence="1">
    <location>
        <begin position="65"/>
        <end position="81"/>
    </location>
</feature>
<reference evidence="2 3" key="1">
    <citation type="submission" date="2024-05" db="EMBL/GenBank/DDBJ databases">
        <authorList>
            <person name="De Oliveira J.P."/>
            <person name="Noriler S.A."/>
            <person name="De Oliveira A.G."/>
            <person name="Sipoli D.S."/>
        </authorList>
    </citation>
    <scope>NUCLEOTIDE SEQUENCE [LARGE SCALE GENOMIC DNA]</scope>
    <source>
        <strain evidence="2 3">LABIM186</strain>
    </source>
</reference>
<feature type="transmembrane region" description="Helical" evidence="1">
    <location>
        <begin position="39"/>
        <end position="59"/>
    </location>
</feature>
<keyword evidence="1" id="KW-0472">Membrane</keyword>
<keyword evidence="3" id="KW-1185">Reference proteome</keyword>
<dbReference type="GeneID" id="97476358"/>
<proteinExistence type="predicted"/>
<keyword evidence="1" id="KW-0812">Transmembrane</keyword>
<evidence type="ECO:0000256" key="1">
    <source>
        <dbReference type="SAM" id="Phobius"/>
    </source>
</evidence>
<gene>
    <name evidence="2" type="ORF">ABH309_00175</name>
</gene>
<dbReference type="RefSeq" id="WP_166441309.1">
    <property type="nucleotide sequence ID" value="NZ_CP197095.1"/>
</dbReference>
<dbReference type="Proteomes" id="UP001438292">
    <property type="component" value="Unassembled WGS sequence"/>
</dbReference>
<dbReference type="EMBL" id="JBDQQU010000001">
    <property type="protein sequence ID" value="MEO3952866.1"/>
    <property type="molecule type" value="Genomic_DNA"/>
</dbReference>
<accession>A0ABV0GZK3</accession>
<keyword evidence="1" id="KW-1133">Transmembrane helix</keyword>
<organism evidence="2 3">
    <name type="scientific">Chromobacterium piscinae</name>
    <dbReference type="NCBI Taxonomy" id="686831"/>
    <lineage>
        <taxon>Bacteria</taxon>
        <taxon>Pseudomonadati</taxon>
        <taxon>Pseudomonadota</taxon>
        <taxon>Betaproteobacteria</taxon>
        <taxon>Neisseriales</taxon>
        <taxon>Chromobacteriaceae</taxon>
        <taxon>Chromobacterium</taxon>
    </lineage>
</organism>
<evidence type="ECO:0000313" key="2">
    <source>
        <dbReference type="EMBL" id="MEO3952866.1"/>
    </source>
</evidence>
<comment type="caution">
    <text evidence="2">The sequence shown here is derived from an EMBL/GenBank/DDBJ whole genome shotgun (WGS) entry which is preliminary data.</text>
</comment>
<name>A0ABV0GZK3_9NEIS</name>
<evidence type="ECO:0000313" key="3">
    <source>
        <dbReference type="Proteomes" id="UP001438292"/>
    </source>
</evidence>
<feature type="transmembrane region" description="Helical" evidence="1">
    <location>
        <begin position="6"/>
        <end position="27"/>
    </location>
</feature>
<sequence>MTLAMYLVIIVILAMVGSLIWVIKIAFDEAGVLDGLRGVLLLIAALSFPCSVFICSARARGRLPVPLGVAFLGTVLLWGLARW</sequence>